<dbReference type="GO" id="GO:0005737">
    <property type="term" value="C:cytoplasm"/>
    <property type="evidence" value="ECO:0007669"/>
    <property type="project" value="TreeGrafter"/>
</dbReference>
<keyword evidence="12" id="KW-1185">Reference proteome</keyword>
<evidence type="ECO:0000256" key="9">
    <source>
        <dbReference type="SAM" id="MobiDB-lite"/>
    </source>
</evidence>
<dbReference type="InterPro" id="IPR000719">
    <property type="entry name" value="Prot_kinase_dom"/>
</dbReference>
<dbReference type="GO" id="GO:0005524">
    <property type="term" value="F:ATP binding"/>
    <property type="evidence" value="ECO:0007669"/>
    <property type="project" value="UniProtKB-KW"/>
</dbReference>
<dbReference type="InterPro" id="IPR011009">
    <property type="entry name" value="Kinase-like_dom_sf"/>
</dbReference>
<keyword evidence="3 11" id="KW-0808">Transferase</keyword>
<gene>
    <name evidence="11" type="primary">AKL1_2</name>
    <name evidence="11" type="ORF">IWQ60_007690</name>
</gene>
<dbReference type="PANTHER" id="PTHR22967">
    <property type="entry name" value="SERINE/THREONINE PROTEIN KINASE"/>
    <property type="match status" value="1"/>
</dbReference>
<dbReference type="InterPro" id="IPR008271">
    <property type="entry name" value="Ser/Thr_kinase_AS"/>
</dbReference>
<feature type="compositionally biased region" description="Pro residues" evidence="9">
    <location>
        <begin position="722"/>
        <end position="751"/>
    </location>
</feature>
<name>A0A9W8DT92_9FUNG</name>
<sequence length="771" mass="82157">MDLSGHQGLHDESEDLALGILPPGTTQTVGQHEVVILDHLGQGGKSHIYKVSLGVDGPPAVLKRIAVADQAALEDAQRECCIHQQLTGHTNILPFLASAVAPLANNMGFEVFILTEFCSTGNLVELLNRRLKRRLEEREILRIYKQVCLAVAHMHYQDPPILHRDLKVENILIANDLSRFLLSDFGSCTTEQVRAGATLTGRDVARYEDDIHANTTLEYRAPELIDLYLRYGLTEKMDIWAIGVLLYKLCYLVTPFEEAGELAILNVQYTLPASPVYTEDLKHLIRWTLQEDPARRPTIYQLTAKVCALCGDPCPIKDIYPQRPTHTDVAPPAGPKSRPTSTAFATPPARLHPTPQAEVNHNPFFSLGAPGIPTVGSTDHFMAAAQGSDDTRDIFATEFTPQDLEAASKPMRRGRPTRGASGKAPTAVTPPGAPLFTVSAAAPPLPSPRQPAVTKRSGPFEVLVTDPKTPGSSTAATNLADPFAELSVSDRKGQPTSSTSSPFDPVLSGRDGPAVATLEQKWPSPTTPSFPLADATNRSAPWPAAPTSGHLNFAAFEDAFAPPNSQPSAVQPSPTEPGNTATPALISPPKATTSGLVVSPTNPFRASLIGSQLSPQPSLFPSPPSVRTTGSAPSVPICPMSTAKSPFSTVSPGARGGRPTPPPVPQSRRGSVTTANATIPPLNKAKSMPERMVDLGPASRRSAPATPPVPALPSTMMATRGPVPPPIPPKRLPPPPPPIRGRPPPPPPPSRPSHHSSSAIPPVLPPRARRV</sequence>
<evidence type="ECO:0000256" key="6">
    <source>
        <dbReference type="ARBA" id="ARBA00022840"/>
    </source>
</evidence>
<evidence type="ECO:0000313" key="11">
    <source>
        <dbReference type="EMBL" id="KAJ1917744.1"/>
    </source>
</evidence>
<evidence type="ECO:0000313" key="12">
    <source>
        <dbReference type="Proteomes" id="UP001150569"/>
    </source>
</evidence>
<dbReference type="EC" id="2.7.11.1" evidence="1"/>
<dbReference type="GO" id="GO:0007015">
    <property type="term" value="P:actin filament organization"/>
    <property type="evidence" value="ECO:0007669"/>
    <property type="project" value="TreeGrafter"/>
</dbReference>
<organism evidence="11 12">
    <name type="scientific">Tieghemiomyces parasiticus</name>
    <dbReference type="NCBI Taxonomy" id="78921"/>
    <lineage>
        <taxon>Eukaryota</taxon>
        <taxon>Fungi</taxon>
        <taxon>Fungi incertae sedis</taxon>
        <taxon>Zoopagomycota</taxon>
        <taxon>Kickxellomycotina</taxon>
        <taxon>Dimargaritomycetes</taxon>
        <taxon>Dimargaritales</taxon>
        <taxon>Dimargaritaceae</taxon>
        <taxon>Tieghemiomyces</taxon>
    </lineage>
</organism>
<evidence type="ECO:0000256" key="1">
    <source>
        <dbReference type="ARBA" id="ARBA00012513"/>
    </source>
</evidence>
<keyword evidence="5 11" id="KW-0418">Kinase</keyword>
<evidence type="ECO:0000256" key="3">
    <source>
        <dbReference type="ARBA" id="ARBA00022679"/>
    </source>
</evidence>
<feature type="compositionally biased region" description="Polar residues" evidence="9">
    <location>
        <begin position="590"/>
        <end position="604"/>
    </location>
</feature>
<comment type="catalytic activity">
    <reaction evidence="7">
        <text>L-threonyl-[protein] + ATP = O-phospho-L-threonyl-[protein] + ADP + H(+)</text>
        <dbReference type="Rhea" id="RHEA:46608"/>
        <dbReference type="Rhea" id="RHEA-COMP:11060"/>
        <dbReference type="Rhea" id="RHEA-COMP:11605"/>
        <dbReference type="ChEBI" id="CHEBI:15378"/>
        <dbReference type="ChEBI" id="CHEBI:30013"/>
        <dbReference type="ChEBI" id="CHEBI:30616"/>
        <dbReference type="ChEBI" id="CHEBI:61977"/>
        <dbReference type="ChEBI" id="CHEBI:456216"/>
        <dbReference type="EC" id="2.7.11.1"/>
    </reaction>
</comment>
<dbReference type="Gene3D" id="1.10.510.10">
    <property type="entry name" value="Transferase(Phosphotransferase) domain 1"/>
    <property type="match status" value="1"/>
</dbReference>
<feature type="domain" description="Protein kinase" evidence="10">
    <location>
        <begin position="34"/>
        <end position="309"/>
    </location>
</feature>
<evidence type="ECO:0000256" key="2">
    <source>
        <dbReference type="ARBA" id="ARBA00022527"/>
    </source>
</evidence>
<dbReference type="SUPFAM" id="SSF56112">
    <property type="entry name" value="Protein kinase-like (PK-like)"/>
    <property type="match status" value="1"/>
</dbReference>
<dbReference type="EMBL" id="JANBPT010000529">
    <property type="protein sequence ID" value="KAJ1917744.1"/>
    <property type="molecule type" value="Genomic_DNA"/>
</dbReference>
<feature type="region of interest" description="Disordered" evidence="9">
    <location>
        <begin position="323"/>
        <end position="360"/>
    </location>
</feature>
<dbReference type="Proteomes" id="UP001150569">
    <property type="component" value="Unassembled WGS sequence"/>
</dbReference>
<feature type="region of interest" description="Disordered" evidence="9">
    <location>
        <begin position="408"/>
        <end position="429"/>
    </location>
</feature>
<feature type="compositionally biased region" description="Polar residues" evidence="9">
    <location>
        <begin position="566"/>
        <end position="582"/>
    </location>
</feature>
<evidence type="ECO:0000256" key="4">
    <source>
        <dbReference type="ARBA" id="ARBA00022741"/>
    </source>
</evidence>
<evidence type="ECO:0000256" key="8">
    <source>
        <dbReference type="ARBA" id="ARBA00048679"/>
    </source>
</evidence>
<dbReference type="SMART" id="SM00220">
    <property type="entry name" value="S_TKc"/>
    <property type="match status" value="1"/>
</dbReference>
<proteinExistence type="predicted"/>
<accession>A0A9W8DT92</accession>
<dbReference type="OrthoDB" id="2018507at2759"/>
<evidence type="ECO:0000259" key="10">
    <source>
        <dbReference type="PROSITE" id="PS50011"/>
    </source>
</evidence>
<dbReference type="PROSITE" id="PS50011">
    <property type="entry name" value="PROTEIN_KINASE_DOM"/>
    <property type="match status" value="1"/>
</dbReference>
<evidence type="ECO:0000256" key="5">
    <source>
        <dbReference type="ARBA" id="ARBA00022777"/>
    </source>
</evidence>
<keyword evidence="6" id="KW-0067">ATP-binding</keyword>
<dbReference type="PROSITE" id="PS00108">
    <property type="entry name" value="PROTEIN_KINASE_ST"/>
    <property type="match status" value="1"/>
</dbReference>
<dbReference type="Pfam" id="PF00069">
    <property type="entry name" value="Pkinase"/>
    <property type="match status" value="1"/>
</dbReference>
<comment type="caution">
    <text evidence="11">The sequence shown here is derived from an EMBL/GenBank/DDBJ whole genome shotgun (WGS) entry which is preliminary data.</text>
</comment>
<reference evidence="11" key="1">
    <citation type="submission" date="2022-07" db="EMBL/GenBank/DDBJ databases">
        <title>Phylogenomic reconstructions and comparative analyses of Kickxellomycotina fungi.</title>
        <authorList>
            <person name="Reynolds N.K."/>
            <person name="Stajich J.E."/>
            <person name="Barry K."/>
            <person name="Grigoriev I.V."/>
            <person name="Crous P."/>
            <person name="Smith M.E."/>
        </authorList>
    </citation>
    <scope>NUCLEOTIDE SEQUENCE</scope>
    <source>
        <strain evidence="11">RSA 861</strain>
    </source>
</reference>
<dbReference type="GO" id="GO:0004674">
    <property type="term" value="F:protein serine/threonine kinase activity"/>
    <property type="evidence" value="ECO:0007669"/>
    <property type="project" value="UniProtKB-KW"/>
</dbReference>
<dbReference type="PANTHER" id="PTHR22967:SF57">
    <property type="entry name" value="AUXILIN, ISOFORM A-RELATED"/>
    <property type="match status" value="1"/>
</dbReference>
<feature type="region of interest" description="Disordered" evidence="9">
    <location>
        <begin position="559"/>
        <end position="771"/>
    </location>
</feature>
<feature type="compositionally biased region" description="Polar residues" evidence="9">
    <location>
        <begin position="642"/>
        <end position="651"/>
    </location>
</feature>
<dbReference type="GO" id="GO:0000147">
    <property type="term" value="P:actin cortical patch assembly"/>
    <property type="evidence" value="ECO:0007669"/>
    <property type="project" value="TreeGrafter"/>
</dbReference>
<protein>
    <recommendedName>
        <fullName evidence="1">non-specific serine/threonine protein kinase</fullName>
        <ecNumber evidence="1">2.7.11.1</ecNumber>
    </recommendedName>
</protein>
<evidence type="ECO:0000256" key="7">
    <source>
        <dbReference type="ARBA" id="ARBA00047899"/>
    </source>
</evidence>
<keyword evidence="2 11" id="KW-0723">Serine/threonine-protein kinase</keyword>
<dbReference type="AlphaFoldDB" id="A0A9W8DT92"/>
<keyword evidence="4" id="KW-0547">Nucleotide-binding</keyword>
<feature type="region of interest" description="Disordered" evidence="9">
    <location>
        <begin position="487"/>
        <end position="546"/>
    </location>
</feature>
<comment type="catalytic activity">
    <reaction evidence="8">
        <text>L-seryl-[protein] + ATP = O-phospho-L-seryl-[protein] + ADP + H(+)</text>
        <dbReference type="Rhea" id="RHEA:17989"/>
        <dbReference type="Rhea" id="RHEA-COMP:9863"/>
        <dbReference type="Rhea" id="RHEA-COMP:11604"/>
        <dbReference type="ChEBI" id="CHEBI:15378"/>
        <dbReference type="ChEBI" id="CHEBI:29999"/>
        <dbReference type="ChEBI" id="CHEBI:30616"/>
        <dbReference type="ChEBI" id="CHEBI:83421"/>
        <dbReference type="ChEBI" id="CHEBI:456216"/>
        <dbReference type="EC" id="2.7.11.1"/>
    </reaction>
</comment>